<feature type="region of interest" description="Disordered" evidence="3">
    <location>
        <begin position="105"/>
        <end position="201"/>
    </location>
</feature>
<sequence>MNSCILMAEITDEPQLRYTPDGLELTDMMVQFAGTRPEDPPAMLRVVAWKNLATEIKQNYHKGDRVILEGRLGMNTIVRREGFKEKQAELTVQRIHSLGAGFDMGSPPSMESSPGTYTPQNYGEAPNNIAPLRETVPTYEPSRPTATHFDPIPQNDFSDRYVPQNPPLSIPQKAPENSSYDRKPYAAPAEDDEPDVDDIPF</sequence>
<evidence type="ECO:0000313" key="4">
    <source>
        <dbReference type="EMBL" id="MBW4669090.1"/>
    </source>
</evidence>
<evidence type="ECO:0000313" key="5">
    <source>
        <dbReference type="Proteomes" id="UP000729701"/>
    </source>
</evidence>
<proteinExistence type="predicted"/>
<dbReference type="Gene3D" id="2.40.50.140">
    <property type="entry name" value="Nucleic acid-binding proteins"/>
    <property type="match status" value="1"/>
</dbReference>
<dbReference type="CDD" id="cd04496">
    <property type="entry name" value="SSB_OBF"/>
    <property type="match status" value="1"/>
</dbReference>
<feature type="compositionally biased region" description="Low complexity" evidence="3">
    <location>
        <begin position="105"/>
        <end position="115"/>
    </location>
</feature>
<feature type="compositionally biased region" description="Acidic residues" evidence="3">
    <location>
        <begin position="189"/>
        <end position="201"/>
    </location>
</feature>
<dbReference type="SUPFAM" id="SSF50249">
    <property type="entry name" value="Nucleic acid-binding proteins"/>
    <property type="match status" value="1"/>
</dbReference>
<dbReference type="InterPro" id="IPR000424">
    <property type="entry name" value="Primosome_PriB/ssb"/>
</dbReference>
<evidence type="ECO:0000256" key="3">
    <source>
        <dbReference type="SAM" id="MobiDB-lite"/>
    </source>
</evidence>
<organism evidence="4 5">
    <name type="scientific">Cyanomargarita calcarea GSE-NOS-MK-12-04C</name>
    <dbReference type="NCBI Taxonomy" id="2839659"/>
    <lineage>
        <taxon>Bacteria</taxon>
        <taxon>Bacillati</taxon>
        <taxon>Cyanobacteriota</taxon>
        <taxon>Cyanophyceae</taxon>
        <taxon>Nostocales</taxon>
        <taxon>Cyanomargaritaceae</taxon>
        <taxon>Cyanomargarita</taxon>
    </lineage>
</organism>
<dbReference type="AlphaFoldDB" id="A0A951UVN4"/>
<protein>
    <submittedName>
        <fullName evidence="4">Single-stranded DNA-binding protein</fullName>
    </submittedName>
</protein>
<dbReference type="InterPro" id="IPR012340">
    <property type="entry name" value="NA-bd_OB-fold"/>
</dbReference>
<comment type="caution">
    <text evidence="4">The sequence shown here is derived from an EMBL/GenBank/DDBJ whole genome shotgun (WGS) entry which is preliminary data.</text>
</comment>
<accession>A0A951UVN4</accession>
<dbReference type="Pfam" id="PF00436">
    <property type="entry name" value="SSB"/>
    <property type="match status" value="1"/>
</dbReference>
<name>A0A951UVN4_9CYAN</name>
<dbReference type="PROSITE" id="PS50935">
    <property type="entry name" value="SSB"/>
    <property type="match status" value="1"/>
</dbReference>
<dbReference type="EMBL" id="JAHHGZ010000018">
    <property type="protein sequence ID" value="MBW4669090.1"/>
    <property type="molecule type" value="Genomic_DNA"/>
</dbReference>
<evidence type="ECO:0000256" key="2">
    <source>
        <dbReference type="PROSITE-ProRule" id="PRU00252"/>
    </source>
</evidence>
<keyword evidence="1 2" id="KW-0238">DNA-binding</keyword>
<gene>
    <name evidence="4" type="ORF">KME60_17105</name>
</gene>
<reference evidence="4" key="1">
    <citation type="submission" date="2021-05" db="EMBL/GenBank/DDBJ databases">
        <authorList>
            <person name="Pietrasiak N."/>
            <person name="Ward R."/>
            <person name="Stajich J.E."/>
            <person name="Kurbessoian T."/>
        </authorList>
    </citation>
    <scope>NUCLEOTIDE SEQUENCE</scope>
    <source>
        <strain evidence="4">GSE-NOS-MK-12-04C</strain>
    </source>
</reference>
<evidence type="ECO:0000256" key="1">
    <source>
        <dbReference type="ARBA" id="ARBA00023125"/>
    </source>
</evidence>
<dbReference type="Proteomes" id="UP000729701">
    <property type="component" value="Unassembled WGS sequence"/>
</dbReference>
<dbReference type="GO" id="GO:0003697">
    <property type="term" value="F:single-stranded DNA binding"/>
    <property type="evidence" value="ECO:0007669"/>
    <property type="project" value="InterPro"/>
</dbReference>
<reference evidence="4" key="2">
    <citation type="journal article" date="2022" name="Microbiol. Resour. Announc.">
        <title>Metagenome Sequencing to Explore Phylogenomics of Terrestrial Cyanobacteria.</title>
        <authorList>
            <person name="Ward R.D."/>
            <person name="Stajich J.E."/>
            <person name="Johansen J.R."/>
            <person name="Huntemann M."/>
            <person name="Clum A."/>
            <person name="Foster B."/>
            <person name="Foster B."/>
            <person name="Roux S."/>
            <person name="Palaniappan K."/>
            <person name="Varghese N."/>
            <person name="Mukherjee S."/>
            <person name="Reddy T.B.K."/>
            <person name="Daum C."/>
            <person name="Copeland A."/>
            <person name="Chen I.A."/>
            <person name="Ivanova N.N."/>
            <person name="Kyrpides N.C."/>
            <person name="Shapiro N."/>
            <person name="Eloe-Fadrosh E.A."/>
            <person name="Pietrasiak N."/>
        </authorList>
    </citation>
    <scope>NUCLEOTIDE SEQUENCE</scope>
    <source>
        <strain evidence="4">GSE-NOS-MK-12-04C</strain>
    </source>
</reference>